<dbReference type="Gene3D" id="2.60.120.10">
    <property type="entry name" value="Jelly Rolls"/>
    <property type="match status" value="1"/>
</dbReference>
<dbReference type="EMBL" id="JAGETZ010000014">
    <property type="protein sequence ID" value="MBO2012032.1"/>
    <property type="molecule type" value="Genomic_DNA"/>
</dbReference>
<dbReference type="CDD" id="cd02238">
    <property type="entry name" value="cupin_KdgF"/>
    <property type="match status" value="1"/>
</dbReference>
<evidence type="ECO:0000259" key="1">
    <source>
        <dbReference type="Pfam" id="PF07883"/>
    </source>
</evidence>
<dbReference type="InterPro" id="IPR013096">
    <property type="entry name" value="Cupin_2"/>
</dbReference>
<dbReference type="SUPFAM" id="SSF51182">
    <property type="entry name" value="RmlC-like cupins"/>
    <property type="match status" value="1"/>
</dbReference>
<organism evidence="2 3">
    <name type="scientific">Hymenobacter negativus</name>
    <dbReference type="NCBI Taxonomy" id="2795026"/>
    <lineage>
        <taxon>Bacteria</taxon>
        <taxon>Pseudomonadati</taxon>
        <taxon>Bacteroidota</taxon>
        <taxon>Cytophagia</taxon>
        <taxon>Cytophagales</taxon>
        <taxon>Hymenobacteraceae</taxon>
        <taxon>Hymenobacter</taxon>
    </lineage>
</organism>
<keyword evidence="3" id="KW-1185">Reference proteome</keyword>
<dbReference type="PIRSF" id="PIRSF029883">
    <property type="entry name" value="KdgF"/>
    <property type="match status" value="1"/>
</dbReference>
<evidence type="ECO:0000313" key="2">
    <source>
        <dbReference type="EMBL" id="MBO2012032.1"/>
    </source>
</evidence>
<feature type="domain" description="Cupin type-2" evidence="1">
    <location>
        <begin position="35"/>
        <end position="91"/>
    </location>
</feature>
<protein>
    <submittedName>
        <fullName evidence="2">Cupin domain-containing protein</fullName>
    </submittedName>
</protein>
<accession>A0ABS3QLC6</accession>
<dbReference type="Proteomes" id="UP000664369">
    <property type="component" value="Unassembled WGS sequence"/>
</dbReference>
<dbReference type="Pfam" id="PF07883">
    <property type="entry name" value="Cupin_2"/>
    <property type="match status" value="1"/>
</dbReference>
<dbReference type="InterPro" id="IPR011051">
    <property type="entry name" value="RmlC_Cupin_sf"/>
</dbReference>
<dbReference type="InterPro" id="IPR025499">
    <property type="entry name" value="KdgF"/>
</dbReference>
<gene>
    <name evidence="2" type="ORF">J4E00_23400</name>
</gene>
<dbReference type="InterPro" id="IPR014710">
    <property type="entry name" value="RmlC-like_jellyroll"/>
</dbReference>
<proteinExistence type="predicted"/>
<dbReference type="InterPro" id="IPR052535">
    <property type="entry name" value="Bacilysin_H2HPP_isomerase"/>
</dbReference>
<sequence length="109" mass="11852">MPSPFFSAAELLLVPMGPGVQRQVLAQGPDLMLVRVTFEQDAVGALHEHPHQQISYVESGKFEYTIAGEKRLLGSGDSCLVSGNTLHGVRCLVAGVLIDTFTPRRDDFL</sequence>
<comment type="caution">
    <text evidence="2">The sequence shown here is derived from an EMBL/GenBank/DDBJ whole genome shotgun (WGS) entry which is preliminary data.</text>
</comment>
<dbReference type="PANTHER" id="PTHR40112:SF1">
    <property type="entry name" value="H2HPP ISOMERASE"/>
    <property type="match status" value="1"/>
</dbReference>
<dbReference type="RefSeq" id="WP_208177797.1">
    <property type="nucleotide sequence ID" value="NZ_JAGETZ010000014.1"/>
</dbReference>
<name>A0ABS3QLC6_9BACT</name>
<reference evidence="2 3" key="1">
    <citation type="submission" date="2021-03" db="EMBL/GenBank/DDBJ databases">
        <authorList>
            <person name="Kim M.K."/>
        </authorList>
    </citation>
    <scope>NUCLEOTIDE SEQUENCE [LARGE SCALE GENOMIC DNA]</scope>
    <source>
        <strain evidence="2 3">BT442</strain>
    </source>
</reference>
<dbReference type="PANTHER" id="PTHR40112">
    <property type="entry name" value="H2HPP ISOMERASE"/>
    <property type="match status" value="1"/>
</dbReference>
<evidence type="ECO:0000313" key="3">
    <source>
        <dbReference type="Proteomes" id="UP000664369"/>
    </source>
</evidence>